<protein>
    <recommendedName>
        <fullName evidence="5">Metal-dependent protein hydrolase</fullName>
    </recommendedName>
</protein>
<keyword evidence="4" id="KW-1185">Reference proteome</keyword>
<name>A0A7R9A8V6_9CRUS</name>
<dbReference type="InterPro" id="IPR003226">
    <property type="entry name" value="MYG1_exonuclease"/>
</dbReference>
<dbReference type="GO" id="GO:0005737">
    <property type="term" value="C:cytoplasm"/>
    <property type="evidence" value="ECO:0007669"/>
    <property type="project" value="TreeGrafter"/>
</dbReference>
<dbReference type="EMBL" id="LR901950">
    <property type="protein sequence ID" value="CAD7249663.1"/>
    <property type="molecule type" value="Genomic_DNA"/>
</dbReference>
<dbReference type="AlphaFoldDB" id="A0A7R9A8V6"/>
<dbReference type="GO" id="GO:0005634">
    <property type="term" value="C:nucleus"/>
    <property type="evidence" value="ECO:0007669"/>
    <property type="project" value="TreeGrafter"/>
</dbReference>
<evidence type="ECO:0008006" key="5">
    <source>
        <dbReference type="Google" id="ProtNLM"/>
    </source>
</evidence>
<gene>
    <name evidence="3" type="ORF">DSTB1V02_LOCUS9451</name>
</gene>
<proteinExistence type="inferred from homology"/>
<feature type="region of interest" description="Disordered" evidence="2">
    <location>
        <begin position="1"/>
        <end position="23"/>
    </location>
</feature>
<evidence type="ECO:0000313" key="4">
    <source>
        <dbReference type="Proteomes" id="UP000677054"/>
    </source>
</evidence>
<feature type="region of interest" description="Disordered" evidence="2">
    <location>
        <begin position="380"/>
        <end position="400"/>
    </location>
</feature>
<organism evidence="3">
    <name type="scientific">Darwinula stevensoni</name>
    <dbReference type="NCBI Taxonomy" id="69355"/>
    <lineage>
        <taxon>Eukaryota</taxon>
        <taxon>Metazoa</taxon>
        <taxon>Ecdysozoa</taxon>
        <taxon>Arthropoda</taxon>
        <taxon>Crustacea</taxon>
        <taxon>Oligostraca</taxon>
        <taxon>Ostracoda</taxon>
        <taxon>Podocopa</taxon>
        <taxon>Podocopida</taxon>
        <taxon>Darwinulocopina</taxon>
        <taxon>Darwinuloidea</taxon>
        <taxon>Darwinulidae</taxon>
        <taxon>Darwinula</taxon>
    </lineage>
</organism>
<reference evidence="3" key="1">
    <citation type="submission" date="2020-11" db="EMBL/GenBank/DDBJ databases">
        <authorList>
            <person name="Tran Van P."/>
        </authorList>
    </citation>
    <scope>NUCLEOTIDE SEQUENCE</scope>
</reference>
<evidence type="ECO:0000256" key="2">
    <source>
        <dbReference type="SAM" id="MobiDB-lite"/>
    </source>
</evidence>
<evidence type="ECO:0000313" key="3">
    <source>
        <dbReference type="EMBL" id="CAD7249663.1"/>
    </source>
</evidence>
<dbReference type="Proteomes" id="UP000677054">
    <property type="component" value="Unassembled WGS sequence"/>
</dbReference>
<dbReference type="OrthoDB" id="10265310at2759"/>
<dbReference type="EMBL" id="CAJPEV010002433">
    <property type="protein sequence ID" value="CAG0896855.1"/>
    <property type="molecule type" value="Genomic_DNA"/>
</dbReference>
<sequence>RRTRARGYSGQDQQDQQLEHPRPCRGDIIGLLQSVKRGNSDGEVRSQIHDMTAKIGTHDGPFHCDEALACYMLRCLPQYKNARIVRSRNESLLSTCDIVVDVGGIYDHAKRRYDHHQREFSATMITGEKTWKTTLSSAGLIFYHYGKEIISIVLECLVEDFKVEKVLEKVYGNLIEEIDATDNGIPICHRGLMKYKICTSLSTQIRNLKPQWTDTDKSTDDVFPEAMKTAGDIFIDRVRYYGNVWWPAREMLIEDLNRIYNKLSQVDKSGNILQLSKYYPWREHLLDLAGENLQWRNQINRLAFVIYQTPSKWIIKAIPRSSGRKVLLPEEWGGLEKAELVEKSGLQGIIFVHGNRFIGGHESRDGVISMAKMSLAAFQQGRKRHASSPADNADGGATASRRGCWSMRGAIKKREGRRLGRYIPNTKRRGGPNHLDFQRERLHF</sequence>
<accession>A0A7R9A8V6</accession>
<dbReference type="PANTHER" id="PTHR11215:SF1">
    <property type="entry name" value="MYG1 EXONUCLEASE"/>
    <property type="match status" value="1"/>
</dbReference>
<feature type="non-terminal residue" evidence="3">
    <location>
        <position position="1"/>
    </location>
</feature>
<dbReference type="Pfam" id="PF03690">
    <property type="entry name" value="MYG1_exonuc"/>
    <property type="match status" value="1"/>
</dbReference>
<dbReference type="PANTHER" id="PTHR11215">
    <property type="entry name" value="METAL DEPENDENT HYDROLASE - RELATED"/>
    <property type="match status" value="1"/>
</dbReference>
<evidence type="ECO:0000256" key="1">
    <source>
        <dbReference type="ARBA" id="ARBA00010105"/>
    </source>
</evidence>
<comment type="similarity">
    <text evidence="1">Belongs to the MYG1 family.</text>
</comment>